<dbReference type="PANTHER" id="PTHR34203">
    <property type="entry name" value="METHYLTRANSFERASE, FKBM FAMILY PROTEIN"/>
    <property type="match status" value="1"/>
</dbReference>
<dbReference type="SUPFAM" id="SSF53335">
    <property type="entry name" value="S-adenosyl-L-methionine-dependent methyltransferases"/>
    <property type="match status" value="1"/>
</dbReference>
<name>A0A7L9QCU4_9ZZZZ</name>
<dbReference type="NCBIfam" id="TIGR01444">
    <property type="entry name" value="fkbM_fam"/>
    <property type="match status" value="1"/>
</dbReference>
<keyword evidence="2" id="KW-0489">Methyltransferase</keyword>
<dbReference type="GO" id="GO:0032259">
    <property type="term" value="P:methylation"/>
    <property type="evidence" value="ECO:0007669"/>
    <property type="project" value="UniProtKB-KW"/>
</dbReference>
<dbReference type="InterPro" id="IPR006342">
    <property type="entry name" value="FkbM_mtfrase"/>
</dbReference>
<accession>A0A7L9QCU4</accession>
<dbReference type="InterPro" id="IPR052514">
    <property type="entry name" value="SAM-dependent_MTase"/>
</dbReference>
<dbReference type="AlphaFoldDB" id="A0A7L9QCU4"/>
<evidence type="ECO:0000259" key="1">
    <source>
        <dbReference type="Pfam" id="PF05050"/>
    </source>
</evidence>
<dbReference type="EMBL" id="MW000469">
    <property type="protein sequence ID" value="QOL00444.1"/>
    <property type="molecule type" value="Genomic_DNA"/>
</dbReference>
<reference evidence="2" key="1">
    <citation type="submission" date="2020-09" db="EMBL/GenBank/DDBJ databases">
        <title>A new high-throughput screening method to detect antimicrobial volatiles from metagenomic clone libraries.</title>
        <authorList>
            <person name="Stocker F."/>
            <person name="Obermeier M."/>
            <person name="Resch K."/>
            <person name="Berg G."/>
            <person name="Mueller Bogota C.A."/>
        </authorList>
    </citation>
    <scope>NUCLEOTIDE SEQUENCE</scope>
</reference>
<feature type="domain" description="Methyltransferase FkbM" evidence="1">
    <location>
        <begin position="109"/>
        <end position="273"/>
    </location>
</feature>
<dbReference type="Pfam" id="PF05050">
    <property type="entry name" value="Methyltransf_21"/>
    <property type="match status" value="1"/>
</dbReference>
<evidence type="ECO:0000313" key="2">
    <source>
        <dbReference type="EMBL" id="QOL00444.1"/>
    </source>
</evidence>
<keyword evidence="2" id="KW-0808">Transferase</keyword>
<dbReference type="InterPro" id="IPR029063">
    <property type="entry name" value="SAM-dependent_MTases_sf"/>
</dbReference>
<dbReference type="EC" id="2.1.1.-" evidence="2"/>
<organism evidence="2">
    <name type="scientific">uncultured organism</name>
    <dbReference type="NCBI Taxonomy" id="155900"/>
    <lineage>
        <taxon>unclassified sequences</taxon>
        <taxon>environmental samples</taxon>
    </lineage>
</organism>
<protein>
    <submittedName>
        <fullName evidence="2">31-O-demethyl-FK506 methyltransferase FkbM</fullName>
        <ecNumber evidence="2">2.1.1.-</ecNumber>
    </submittedName>
</protein>
<sequence>MDSSGETVRWAYRILLDREPEDERVARREFPDTRTMRRAFLLSEEFQTKNADLVFGFSRWVITETAFGFRLWVSLEEQAISRSILFGNYELPEAAFVAANVRPGDHVIDAGANIGYFTMLLAQACSPGGTVRSFEPLDYLFDALERSVAENRFTSWVVPVRVALADVCGRALFRHVPRTTNFGGGHLAEAGEMPPSHVEEPVDLRTLDSLLDERRVAFVKIDVEGAEPRAMRGARRMLERDRPVILAELHNAQLRTVSGVSATEFVAEMRTAGYGCSALTEAGQRGDAMTAYDGEAPINVVFDPLPAFSPLDRP</sequence>
<dbReference type="Gene3D" id="3.40.50.150">
    <property type="entry name" value="Vaccinia Virus protein VP39"/>
    <property type="match status" value="1"/>
</dbReference>
<dbReference type="GO" id="GO:0008168">
    <property type="term" value="F:methyltransferase activity"/>
    <property type="evidence" value="ECO:0007669"/>
    <property type="project" value="UniProtKB-KW"/>
</dbReference>
<dbReference type="PANTHER" id="PTHR34203:SF15">
    <property type="entry name" value="SLL1173 PROTEIN"/>
    <property type="match status" value="1"/>
</dbReference>
<proteinExistence type="predicted"/>
<gene>
    <name evidence="2" type="primary">fkbM</name>
</gene>